<dbReference type="EMBL" id="UZAG01022184">
    <property type="protein sequence ID" value="VDO52781.1"/>
    <property type="molecule type" value="Genomic_DNA"/>
</dbReference>
<name>A0A0R3RAY2_9BILA</name>
<dbReference type="GO" id="GO:0007156">
    <property type="term" value="P:homophilic cell adhesion via plasma membrane adhesion molecules"/>
    <property type="evidence" value="ECO:0007669"/>
    <property type="project" value="InterPro"/>
</dbReference>
<evidence type="ECO:0000256" key="1">
    <source>
        <dbReference type="ARBA" id="ARBA00004167"/>
    </source>
</evidence>
<dbReference type="PROSITE" id="PS00232">
    <property type="entry name" value="CADHERIN_1"/>
    <property type="match status" value="1"/>
</dbReference>
<dbReference type="Gene3D" id="2.60.40.60">
    <property type="entry name" value="Cadherins"/>
    <property type="match status" value="2"/>
</dbReference>
<dbReference type="Pfam" id="PF00028">
    <property type="entry name" value="Cadherin"/>
    <property type="match status" value="2"/>
</dbReference>
<keyword evidence="11" id="KW-1185">Reference proteome</keyword>
<dbReference type="GO" id="GO:0005886">
    <property type="term" value="C:plasma membrane"/>
    <property type="evidence" value="ECO:0007669"/>
    <property type="project" value="InterPro"/>
</dbReference>
<proteinExistence type="predicted"/>
<protein>
    <submittedName>
        <fullName evidence="12">CA domain-containing protein</fullName>
    </submittedName>
</protein>
<dbReference type="SMART" id="SM00112">
    <property type="entry name" value="CA"/>
    <property type="match status" value="2"/>
</dbReference>
<keyword evidence="2" id="KW-0812">Transmembrane</keyword>
<keyword evidence="3" id="KW-0677">Repeat</keyword>
<dbReference type="GO" id="GO:0005509">
    <property type="term" value="F:calcium ion binding"/>
    <property type="evidence" value="ECO:0007669"/>
    <property type="project" value="UniProtKB-UniRule"/>
</dbReference>
<reference evidence="10 11" key="2">
    <citation type="submission" date="2018-11" db="EMBL/GenBank/DDBJ databases">
        <authorList>
            <consortium name="Pathogen Informatics"/>
        </authorList>
    </citation>
    <scope>NUCLEOTIDE SEQUENCE [LARGE SCALE GENOMIC DNA]</scope>
</reference>
<dbReference type="PRINTS" id="PR00205">
    <property type="entry name" value="CADHERIN"/>
</dbReference>
<keyword evidence="7" id="KW-0325">Glycoprotein</keyword>
<dbReference type="STRING" id="42155.A0A0R3RAY2"/>
<comment type="subcellular location">
    <subcellularLocation>
        <location evidence="1">Membrane</location>
        <topology evidence="1">Single-pass membrane protein</topology>
    </subcellularLocation>
</comment>
<evidence type="ECO:0000313" key="12">
    <source>
        <dbReference type="WBParaSite" id="BTMF_0001719801-mRNA-1"/>
    </source>
</evidence>
<dbReference type="SUPFAM" id="SSF49313">
    <property type="entry name" value="Cadherin-like"/>
    <property type="match status" value="2"/>
</dbReference>
<evidence type="ECO:0000256" key="8">
    <source>
        <dbReference type="PROSITE-ProRule" id="PRU00043"/>
    </source>
</evidence>
<evidence type="ECO:0000259" key="9">
    <source>
        <dbReference type="PROSITE" id="PS50268"/>
    </source>
</evidence>
<evidence type="ECO:0000256" key="2">
    <source>
        <dbReference type="ARBA" id="ARBA00022692"/>
    </source>
</evidence>
<organism evidence="12">
    <name type="scientific">Brugia timori</name>
    <dbReference type="NCBI Taxonomy" id="42155"/>
    <lineage>
        <taxon>Eukaryota</taxon>
        <taxon>Metazoa</taxon>
        <taxon>Ecdysozoa</taxon>
        <taxon>Nematoda</taxon>
        <taxon>Chromadorea</taxon>
        <taxon>Rhabditida</taxon>
        <taxon>Spirurina</taxon>
        <taxon>Spiruromorpha</taxon>
        <taxon>Filarioidea</taxon>
        <taxon>Onchocercidae</taxon>
        <taxon>Brugia</taxon>
    </lineage>
</organism>
<dbReference type="WBParaSite" id="BTMF_0001719801-mRNA-1">
    <property type="protein sequence ID" value="BTMF_0001719801-mRNA-1"/>
    <property type="gene ID" value="BTMF_0001719801"/>
</dbReference>
<sequence length="168" mass="19007">VTANNSCGNESNVQYSLSKTDPVNEPFRIDAQSGTICLESILDYEQCTIYQLHVYAHNINGRFSRALVNIHVKDVNDNLPIFYTQQYNVSIRENIAMNSLLVLISANDADSEIYGKVTYRFETGQSDTDAFRLDEKSGRLYVKNKLSKRDYHLKVEAIDGSGLVSEKK</sequence>
<dbReference type="Proteomes" id="UP000280834">
    <property type="component" value="Unassembled WGS sequence"/>
</dbReference>
<dbReference type="CDD" id="cd11304">
    <property type="entry name" value="Cadherin_repeat"/>
    <property type="match status" value="2"/>
</dbReference>
<evidence type="ECO:0000256" key="4">
    <source>
        <dbReference type="ARBA" id="ARBA00022837"/>
    </source>
</evidence>
<evidence type="ECO:0000256" key="6">
    <source>
        <dbReference type="ARBA" id="ARBA00023136"/>
    </source>
</evidence>
<keyword evidence="4 8" id="KW-0106">Calcium</keyword>
<feature type="domain" description="Cadherin" evidence="9">
    <location>
        <begin position="83"/>
        <end position="159"/>
    </location>
</feature>
<dbReference type="InterPro" id="IPR050174">
    <property type="entry name" value="Protocadherin/Cadherin-CA"/>
</dbReference>
<dbReference type="InterPro" id="IPR015919">
    <property type="entry name" value="Cadherin-like_sf"/>
</dbReference>
<evidence type="ECO:0000313" key="10">
    <source>
        <dbReference type="EMBL" id="VDO52781.1"/>
    </source>
</evidence>
<evidence type="ECO:0000256" key="7">
    <source>
        <dbReference type="ARBA" id="ARBA00023180"/>
    </source>
</evidence>
<dbReference type="PANTHER" id="PTHR24028:SF328">
    <property type="entry name" value="CADHERIN-3"/>
    <property type="match status" value="1"/>
</dbReference>
<evidence type="ECO:0000313" key="11">
    <source>
        <dbReference type="Proteomes" id="UP000280834"/>
    </source>
</evidence>
<dbReference type="InterPro" id="IPR002126">
    <property type="entry name" value="Cadherin-like_dom"/>
</dbReference>
<dbReference type="AlphaFoldDB" id="A0A0R3RAY2"/>
<evidence type="ECO:0000256" key="3">
    <source>
        <dbReference type="ARBA" id="ARBA00022737"/>
    </source>
</evidence>
<keyword evidence="5" id="KW-1133">Transmembrane helix</keyword>
<accession>A0A0R3RAY2</accession>
<gene>
    <name evidence="10" type="ORF">BTMF_LOCUS15169</name>
</gene>
<dbReference type="PROSITE" id="PS50268">
    <property type="entry name" value="CADHERIN_2"/>
    <property type="match status" value="2"/>
</dbReference>
<dbReference type="PANTHER" id="PTHR24028">
    <property type="entry name" value="CADHERIN-87A"/>
    <property type="match status" value="1"/>
</dbReference>
<reference evidence="12" key="1">
    <citation type="submission" date="2017-02" db="UniProtKB">
        <authorList>
            <consortium name="WormBaseParasite"/>
        </authorList>
    </citation>
    <scope>IDENTIFICATION</scope>
</reference>
<keyword evidence="6" id="KW-0472">Membrane</keyword>
<feature type="domain" description="Cadherin" evidence="9">
    <location>
        <begin position="5"/>
        <end position="82"/>
    </location>
</feature>
<evidence type="ECO:0000256" key="5">
    <source>
        <dbReference type="ARBA" id="ARBA00022989"/>
    </source>
</evidence>
<dbReference type="InterPro" id="IPR020894">
    <property type="entry name" value="Cadherin_CS"/>
</dbReference>